<dbReference type="SMART" id="SM00448">
    <property type="entry name" value="REC"/>
    <property type="match status" value="1"/>
</dbReference>
<dbReference type="SUPFAM" id="SSF52172">
    <property type="entry name" value="CheY-like"/>
    <property type="match status" value="1"/>
</dbReference>
<evidence type="ECO:0000256" key="3">
    <source>
        <dbReference type="SAM" id="MobiDB-lite"/>
    </source>
</evidence>
<evidence type="ECO:0000256" key="1">
    <source>
        <dbReference type="ARBA" id="ARBA00022553"/>
    </source>
</evidence>
<evidence type="ECO:0000256" key="2">
    <source>
        <dbReference type="PROSITE-ProRule" id="PRU00169"/>
    </source>
</evidence>
<name>A0ABX5XZB3_9BACT</name>
<dbReference type="CDD" id="cd00156">
    <property type="entry name" value="REC"/>
    <property type="match status" value="1"/>
</dbReference>
<proteinExistence type="predicted"/>
<feature type="domain" description="Response regulatory" evidence="4">
    <location>
        <begin position="10"/>
        <end position="126"/>
    </location>
</feature>
<sequence length="152" mass="16945">MGHTSLDAAKILLIEDDEVDALLFQRTLADCTGRYELDVCVTLDSAIQWILNHECDVVLLDYSLPDSFGIEGLRKLQSRFADLPVVMLTGLDDPQTSLDARESGAHAYVVKGQFDPVELDETLTSAIRSGRPLHGDQSRTRSRLRETEDAKR</sequence>
<feature type="region of interest" description="Disordered" evidence="3">
    <location>
        <begin position="125"/>
        <end position="152"/>
    </location>
</feature>
<keyword evidence="6" id="KW-1185">Reference proteome</keyword>
<dbReference type="RefSeq" id="WP_145218596.1">
    <property type="nucleotide sequence ID" value="NZ_CP036432.1"/>
</dbReference>
<dbReference type="PROSITE" id="PS50110">
    <property type="entry name" value="RESPONSE_REGULATORY"/>
    <property type="match status" value="1"/>
</dbReference>
<evidence type="ECO:0000313" key="5">
    <source>
        <dbReference type="EMBL" id="QDV87116.1"/>
    </source>
</evidence>
<feature type="modified residue" description="4-aspartylphosphate" evidence="2">
    <location>
        <position position="61"/>
    </location>
</feature>
<reference evidence="5 6" key="1">
    <citation type="submission" date="2019-02" db="EMBL/GenBank/DDBJ databases">
        <title>Deep-cultivation of Planctomycetes and their phenomic and genomic characterization uncovers novel biology.</title>
        <authorList>
            <person name="Wiegand S."/>
            <person name="Jogler M."/>
            <person name="Boedeker C."/>
            <person name="Pinto D."/>
            <person name="Vollmers J."/>
            <person name="Rivas-Marin E."/>
            <person name="Kohn T."/>
            <person name="Peeters S.H."/>
            <person name="Heuer A."/>
            <person name="Rast P."/>
            <person name="Oberbeckmann S."/>
            <person name="Bunk B."/>
            <person name="Jeske O."/>
            <person name="Meyerdierks A."/>
            <person name="Storesund J.E."/>
            <person name="Kallscheuer N."/>
            <person name="Luecker S."/>
            <person name="Lage O.M."/>
            <person name="Pohl T."/>
            <person name="Merkel B.J."/>
            <person name="Hornburger P."/>
            <person name="Mueller R.-W."/>
            <person name="Bruemmer F."/>
            <person name="Labrenz M."/>
            <person name="Spormann A.M."/>
            <person name="Op den Camp H."/>
            <person name="Overmann J."/>
            <person name="Amann R."/>
            <person name="Jetten M.S.M."/>
            <person name="Mascher T."/>
            <person name="Medema M.H."/>
            <person name="Devos D.P."/>
            <person name="Kaster A.-K."/>
            <person name="Ovreas L."/>
            <person name="Rohde M."/>
            <person name="Galperin M.Y."/>
            <person name="Jogler C."/>
        </authorList>
    </citation>
    <scope>NUCLEOTIDE SEQUENCE [LARGE SCALE GENOMIC DNA]</scope>
    <source>
        <strain evidence="5 6">TBK1r</strain>
    </source>
</reference>
<organism evidence="5 6">
    <name type="scientific">Stieleria magnilauensis</name>
    <dbReference type="NCBI Taxonomy" id="2527963"/>
    <lineage>
        <taxon>Bacteria</taxon>
        <taxon>Pseudomonadati</taxon>
        <taxon>Planctomycetota</taxon>
        <taxon>Planctomycetia</taxon>
        <taxon>Pirellulales</taxon>
        <taxon>Pirellulaceae</taxon>
        <taxon>Stieleria</taxon>
    </lineage>
</organism>
<dbReference type="InterPro" id="IPR011006">
    <property type="entry name" value="CheY-like_superfamily"/>
</dbReference>
<dbReference type="Pfam" id="PF00072">
    <property type="entry name" value="Response_reg"/>
    <property type="match status" value="1"/>
</dbReference>
<dbReference type="InterPro" id="IPR001789">
    <property type="entry name" value="Sig_transdc_resp-reg_receiver"/>
</dbReference>
<accession>A0ABX5XZB3</accession>
<dbReference type="InterPro" id="IPR050595">
    <property type="entry name" value="Bact_response_regulator"/>
</dbReference>
<protein>
    <submittedName>
        <fullName evidence="5">Response regulator UvrY</fullName>
    </submittedName>
</protein>
<feature type="compositionally biased region" description="Basic and acidic residues" evidence="3">
    <location>
        <begin position="133"/>
        <end position="152"/>
    </location>
</feature>
<keyword evidence="1 2" id="KW-0597">Phosphoprotein</keyword>
<evidence type="ECO:0000259" key="4">
    <source>
        <dbReference type="PROSITE" id="PS50110"/>
    </source>
</evidence>
<dbReference type="EMBL" id="CP036432">
    <property type="protein sequence ID" value="QDV87116.1"/>
    <property type="molecule type" value="Genomic_DNA"/>
</dbReference>
<gene>
    <name evidence="5" type="primary">uvrY</name>
    <name evidence="5" type="ORF">TBK1r_61440</name>
</gene>
<dbReference type="Proteomes" id="UP000318081">
    <property type="component" value="Chromosome"/>
</dbReference>
<evidence type="ECO:0000313" key="6">
    <source>
        <dbReference type="Proteomes" id="UP000318081"/>
    </source>
</evidence>
<dbReference type="PANTHER" id="PTHR44591:SF3">
    <property type="entry name" value="RESPONSE REGULATORY DOMAIN-CONTAINING PROTEIN"/>
    <property type="match status" value="1"/>
</dbReference>
<dbReference type="Gene3D" id="3.40.50.2300">
    <property type="match status" value="1"/>
</dbReference>
<dbReference type="PANTHER" id="PTHR44591">
    <property type="entry name" value="STRESS RESPONSE REGULATOR PROTEIN 1"/>
    <property type="match status" value="1"/>
</dbReference>